<dbReference type="InterPro" id="IPR057527">
    <property type="entry name" value="HVO_A0261-like_N"/>
</dbReference>
<dbReference type="RefSeq" id="WP_159763931.1">
    <property type="nucleotide sequence ID" value="NZ_WUUT01000003.1"/>
</dbReference>
<comment type="caution">
    <text evidence="3">The sequence shown here is derived from an EMBL/GenBank/DDBJ whole genome shotgun (WGS) entry which is preliminary data.</text>
</comment>
<feature type="domain" description="HVO-A0261-like N-terminal" evidence="2">
    <location>
        <begin position="14"/>
        <end position="86"/>
    </location>
</feature>
<organism evidence="3 4">
    <name type="scientific">Halovenus carboxidivorans</name>
    <dbReference type="NCBI Taxonomy" id="2692199"/>
    <lineage>
        <taxon>Archaea</taxon>
        <taxon>Methanobacteriati</taxon>
        <taxon>Methanobacteriota</taxon>
        <taxon>Stenosarchaea group</taxon>
        <taxon>Halobacteria</taxon>
        <taxon>Halobacteriales</taxon>
        <taxon>Haloarculaceae</taxon>
        <taxon>Halovenus</taxon>
    </lineage>
</organism>
<evidence type="ECO:0000313" key="3">
    <source>
        <dbReference type="EMBL" id="MXR51802.1"/>
    </source>
</evidence>
<sequence length="266" mass="28875">MQREEIDGPALREQVRKRSDLLGTLRSEPMTKAELVDHVDVSRSTVDRAIDSLETTGFVERRDGRYRVTTQGRLVTESYQRHVDRTDALAAAAPILDCLPPGAHIDPLMFETGSVHVADPHVPEQAIAGAVEALSSADRVRVFSPVVKSNYINLVHEQIADRDAEMTLVVGPEASQSLSSLASVTDAVEGLLTNESFDLRVAESSLPYMLYLITGGETETVGVTVHDDGALVGSVISTDSDALSWGRQRFDAVADRAEPLPESQLL</sequence>
<dbReference type="Proteomes" id="UP000466535">
    <property type="component" value="Unassembled WGS sequence"/>
</dbReference>
<evidence type="ECO:0000259" key="1">
    <source>
        <dbReference type="Pfam" id="PF08350"/>
    </source>
</evidence>
<dbReference type="InterPro" id="IPR013561">
    <property type="entry name" value="FilR1_middle_dom"/>
</dbReference>
<evidence type="ECO:0000259" key="2">
    <source>
        <dbReference type="Pfam" id="PF25213"/>
    </source>
</evidence>
<name>A0A6B0T8Y2_9EURY</name>
<dbReference type="Pfam" id="PF25213">
    <property type="entry name" value="HVO_A0261_N"/>
    <property type="match status" value="1"/>
</dbReference>
<dbReference type="InterPro" id="IPR036390">
    <property type="entry name" value="WH_DNA-bd_sf"/>
</dbReference>
<dbReference type="EMBL" id="WUUT01000003">
    <property type="protein sequence ID" value="MXR51802.1"/>
    <property type="molecule type" value="Genomic_DNA"/>
</dbReference>
<dbReference type="Pfam" id="PF08350">
    <property type="entry name" value="FilR1_middle"/>
    <property type="match status" value="1"/>
</dbReference>
<proteinExistence type="predicted"/>
<dbReference type="SUPFAM" id="SSF46785">
    <property type="entry name" value="Winged helix' DNA-binding domain"/>
    <property type="match status" value="1"/>
</dbReference>
<reference evidence="3 4" key="1">
    <citation type="submission" date="2019-12" db="EMBL/GenBank/DDBJ databases">
        <title>Isolation and characterization of three novel carbon monoxide-oxidizing members of Halobacteria from salione crusts and soils.</title>
        <authorList>
            <person name="Myers M.R."/>
            <person name="King G.M."/>
        </authorList>
    </citation>
    <scope>NUCLEOTIDE SEQUENCE [LARGE SCALE GENOMIC DNA]</scope>
    <source>
        <strain evidence="3 4">WSH3</strain>
    </source>
</reference>
<dbReference type="Gene3D" id="1.10.10.10">
    <property type="entry name" value="Winged helix-like DNA-binding domain superfamily/Winged helix DNA-binding domain"/>
    <property type="match status" value="1"/>
</dbReference>
<gene>
    <name evidence="3" type="ORF">GRX03_09315</name>
</gene>
<accession>A0A6B0T8Y2</accession>
<dbReference type="AlphaFoldDB" id="A0A6B0T8Y2"/>
<protein>
    <submittedName>
        <fullName evidence="3">MarR family transcriptional regulator</fullName>
    </submittedName>
</protein>
<evidence type="ECO:0000313" key="4">
    <source>
        <dbReference type="Proteomes" id="UP000466535"/>
    </source>
</evidence>
<keyword evidence="4" id="KW-1185">Reference proteome</keyword>
<dbReference type="InterPro" id="IPR011991">
    <property type="entry name" value="ArsR-like_HTH"/>
</dbReference>
<dbReference type="CDD" id="cd00090">
    <property type="entry name" value="HTH_ARSR"/>
    <property type="match status" value="1"/>
</dbReference>
<feature type="domain" description="Methanogenesis regulatory protein FilR1 middle" evidence="1">
    <location>
        <begin position="125"/>
        <end position="255"/>
    </location>
</feature>
<dbReference type="InterPro" id="IPR036388">
    <property type="entry name" value="WH-like_DNA-bd_sf"/>
</dbReference>
<dbReference type="OrthoDB" id="11410at2157"/>